<accession>A0A5C4LHQ2</accession>
<evidence type="ECO:0000313" key="3">
    <source>
        <dbReference type="EMBL" id="TNC13626.1"/>
    </source>
</evidence>
<dbReference type="Gene3D" id="1.10.260.40">
    <property type="entry name" value="lambda repressor-like DNA-binding domains"/>
    <property type="match status" value="1"/>
</dbReference>
<dbReference type="GO" id="GO:0003677">
    <property type="term" value="F:DNA binding"/>
    <property type="evidence" value="ECO:0007669"/>
    <property type="project" value="InterPro"/>
</dbReference>
<dbReference type="Pfam" id="PF17765">
    <property type="entry name" value="MLTR_LBD"/>
    <property type="match status" value="1"/>
</dbReference>
<dbReference type="OrthoDB" id="5346389at2"/>
<dbReference type="InterPro" id="IPR010982">
    <property type="entry name" value="Lambda_DNA-bd_dom_sf"/>
</dbReference>
<feature type="region of interest" description="Disordered" evidence="1">
    <location>
        <begin position="1"/>
        <end position="22"/>
    </location>
</feature>
<dbReference type="EMBL" id="VDDA01000004">
    <property type="protein sequence ID" value="TNC13626.1"/>
    <property type="molecule type" value="Genomic_DNA"/>
</dbReference>
<dbReference type="SMART" id="SM00530">
    <property type="entry name" value="HTH_XRE"/>
    <property type="match status" value="1"/>
</dbReference>
<proteinExistence type="predicted"/>
<dbReference type="Gene3D" id="3.30.450.180">
    <property type="match status" value="1"/>
</dbReference>
<dbReference type="AlphaFoldDB" id="A0A5C4LHQ2"/>
<sequence>MTSPVPITGSGTSSTTSGDPNALSTAAFISRVSSSRREQGRDGSRMTVVREAGRTGMILGWGRPTHLPVLLAIAWPAPWPTLLLRETRVSDPRQKALGDFLRSRRAQLDPAALAPASGRRRRTPGLRREEVAERAGIGIDWYVRLEQGRDVSPSATTVDALARALCLTEAEHAHLRALAGRGRPRAFVREEVPPTIRRLLGALPQPAYVTGRRWDLLAWNAAAADLFGFDDLPEEERNILLFVLTDPRARGLFGPGWAEEAQRMVAQFRAVHDLAAADPAFTDLLGRLTAGCRSFAEWWDAHEVRGGGAGRKVLHHPRHGRLAYDYATFQATGDPALRLAIYGPGEP</sequence>
<dbReference type="Proteomes" id="UP000305267">
    <property type="component" value="Unassembled WGS sequence"/>
</dbReference>
<organism evidence="3 4">
    <name type="scientific">Methylobacterium terricola</name>
    <dbReference type="NCBI Taxonomy" id="2583531"/>
    <lineage>
        <taxon>Bacteria</taxon>
        <taxon>Pseudomonadati</taxon>
        <taxon>Pseudomonadota</taxon>
        <taxon>Alphaproteobacteria</taxon>
        <taxon>Hyphomicrobiales</taxon>
        <taxon>Methylobacteriaceae</taxon>
        <taxon>Methylobacterium</taxon>
    </lineage>
</organism>
<keyword evidence="4" id="KW-1185">Reference proteome</keyword>
<reference evidence="3 4" key="1">
    <citation type="submission" date="2019-06" db="EMBL/GenBank/DDBJ databases">
        <title>Genome of Methylobacterium sp. 17Sr1-39.</title>
        <authorList>
            <person name="Seo T."/>
        </authorList>
    </citation>
    <scope>NUCLEOTIDE SEQUENCE [LARGE SCALE GENOMIC DNA]</scope>
    <source>
        <strain evidence="3 4">17Sr1-39</strain>
    </source>
</reference>
<dbReference type="Pfam" id="PF13560">
    <property type="entry name" value="HTH_31"/>
    <property type="match status" value="1"/>
</dbReference>
<dbReference type="PANTHER" id="PTHR35010:SF3">
    <property type="entry name" value="BLL4873 PROTEIN"/>
    <property type="match status" value="1"/>
</dbReference>
<name>A0A5C4LHQ2_9HYPH</name>
<gene>
    <name evidence="3" type="ORF">FF100_12690</name>
</gene>
<dbReference type="PANTHER" id="PTHR35010">
    <property type="entry name" value="BLL4672 PROTEIN-RELATED"/>
    <property type="match status" value="1"/>
</dbReference>
<evidence type="ECO:0000313" key="4">
    <source>
        <dbReference type="Proteomes" id="UP000305267"/>
    </source>
</evidence>
<evidence type="ECO:0000259" key="2">
    <source>
        <dbReference type="SMART" id="SM00530"/>
    </source>
</evidence>
<protein>
    <submittedName>
        <fullName evidence="3">Transcriptional regulator</fullName>
    </submittedName>
</protein>
<feature type="domain" description="HTH cro/C1-type" evidence="2">
    <location>
        <begin position="100"/>
        <end position="172"/>
    </location>
</feature>
<feature type="compositionally biased region" description="Low complexity" evidence="1">
    <location>
        <begin position="8"/>
        <end position="18"/>
    </location>
</feature>
<dbReference type="InterPro" id="IPR041413">
    <property type="entry name" value="MLTR_LBD"/>
</dbReference>
<dbReference type="CDD" id="cd00093">
    <property type="entry name" value="HTH_XRE"/>
    <property type="match status" value="1"/>
</dbReference>
<comment type="caution">
    <text evidence="3">The sequence shown here is derived from an EMBL/GenBank/DDBJ whole genome shotgun (WGS) entry which is preliminary data.</text>
</comment>
<dbReference type="InterPro" id="IPR001387">
    <property type="entry name" value="Cro/C1-type_HTH"/>
</dbReference>
<evidence type="ECO:0000256" key="1">
    <source>
        <dbReference type="SAM" id="MobiDB-lite"/>
    </source>
</evidence>
<dbReference type="SUPFAM" id="SSF47413">
    <property type="entry name" value="lambda repressor-like DNA-binding domains"/>
    <property type="match status" value="1"/>
</dbReference>